<dbReference type="RefSeq" id="WP_054409367.1">
    <property type="nucleotide sequence ID" value="NZ_FOYA01000002.1"/>
</dbReference>
<protein>
    <submittedName>
        <fullName evidence="1">Uncharacterized protein</fullName>
    </submittedName>
</protein>
<dbReference type="OrthoDB" id="1268491at2"/>
<dbReference type="PATRIC" id="fig|1202724.3.peg.3657"/>
<name>A0A0M8MBG8_9FLAO</name>
<dbReference type="AlphaFoldDB" id="A0A0M8MBG8"/>
<reference evidence="1 2" key="1">
    <citation type="submission" date="2015-08" db="EMBL/GenBank/DDBJ databases">
        <title>Whole genome sequence of Flavobacterium akiainvivens IK-1T, from decaying Wikstroemia oahuensis, an endemic Hawaiian shrub.</title>
        <authorList>
            <person name="Wan X."/>
            <person name="Hou S."/>
            <person name="Saito J."/>
            <person name="Donachie S."/>
        </authorList>
    </citation>
    <scope>NUCLEOTIDE SEQUENCE [LARGE SCALE GENOMIC DNA]</scope>
    <source>
        <strain evidence="1 2">IK-1</strain>
    </source>
</reference>
<keyword evidence="2" id="KW-1185">Reference proteome</keyword>
<dbReference type="Proteomes" id="UP000037755">
    <property type="component" value="Unassembled WGS sequence"/>
</dbReference>
<evidence type="ECO:0000313" key="2">
    <source>
        <dbReference type="Proteomes" id="UP000037755"/>
    </source>
</evidence>
<evidence type="ECO:0000313" key="1">
    <source>
        <dbReference type="EMBL" id="KOS07653.1"/>
    </source>
</evidence>
<dbReference type="EMBL" id="LIYD01000005">
    <property type="protein sequence ID" value="KOS07653.1"/>
    <property type="molecule type" value="Genomic_DNA"/>
</dbReference>
<accession>A0A0M8MBG8</accession>
<gene>
    <name evidence="1" type="ORF">AM493_17595</name>
</gene>
<proteinExistence type="predicted"/>
<comment type="caution">
    <text evidence="1">The sequence shown here is derived from an EMBL/GenBank/DDBJ whole genome shotgun (WGS) entry which is preliminary data.</text>
</comment>
<organism evidence="1 2">
    <name type="scientific">Flavobacterium akiainvivens</name>
    <dbReference type="NCBI Taxonomy" id="1202724"/>
    <lineage>
        <taxon>Bacteria</taxon>
        <taxon>Pseudomonadati</taxon>
        <taxon>Bacteroidota</taxon>
        <taxon>Flavobacteriia</taxon>
        <taxon>Flavobacteriales</taxon>
        <taxon>Flavobacteriaceae</taxon>
        <taxon>Flavobacterium</taxon>
    </lineage>
</organism>
<sequence>MKIEYRNYFSNFVIPKEKAELLDEYLVCYVDEATGLPKRIYTVLEGRVDGIDYYLEPGENEAEIAKLYVEGVSVRERMEEVQGLVIERGRYYVKGELVSVGDVVRDMYGNTICIQPLDKATLKPLFKRTTKYFYNYDDYSEEWGYPRIIAAEYNEDGSLDDIRWSPTPGEEQNDECYDSGGFNVLQAQFTKDLSYYLTAHLLPVEKRH</sequence>